<organism evidence="2 3">
    <name type="scientific">Flavobacterium capsici</name>
    <dbReference type="NCBI Taxonomy" id="3075618"/>
    <lineage>
        <taxon>Bacteria</taxon>
        <taxon>Pseudomonadati</taxon>
        <taxon>Bacteroidota</taxon>
        <taxon>Flavobacteriia</taxon>
        <taxon>Flavobacteriales</taxon>
        <taxon>Flavobacteriaceae</taxon>
        <taxon>Flavobacterium</taxon>
    </lineage>
</organism>
<dbReference type="RefSeq" id="WP_313322642.1">
    <property type="nucleotide sequence ID" value="NZ_CP134878.1"/>
</dbReference>
<evidence type="ECO:0000313" key="3">
    <source>
        <dbReference type="Proteomes" id="UP001304515"/>
    </source>
</evidence>
<dbReference type="KEGG" id="fcj:RN605_04655"/>
<protein>
    <submittedName>
        <fullName evidence="2">Uncharacterized protein</fullName>
    </submittedName>
</protein>
<keyword evidence="3" id="KW-1185">Reference proteome</keyword>
<gene>
    <name evidence="2" type="ORF">RN605_04655</name>
    <name evidence="1" type="ORF">RN608_11355</name>
</gene>
<reference evidence="2 3" key="1">
    <citation type="submission" date="2023-09" db="EMBL/GenBank/DDBJ databases">
        <title>Flavobacterium sp. a novel bacteria isolate from Pepper rhizosphere.</title>
        <authorList>
            <person name="Peng Y."/>
            <person name="Lee J."/>
        </authorList>
    </citation>
    <scope>NUCLEOTIDE SEQUENCE [LARGE SCALE GENOMIC DNA]</scope>
    <source>
        <strain evidence="1">PMR2A8</strain>
        <strain evidence="2 3">PMTSA4</strain>
    </source>
</reference>
<dbReference type="EMBL" id="CP134890">
    <property type="protein sequence ID" value="WNM22654.1"/>
    <property type="molecule type" value="Genomic_DNA"/>
</dbReference>
<proteinExistence type="predicted"/>
<accession>A0AA96EU89</accession>
<accession>A0AA96F301</accession>
<dbReference type="EMBL" id="CP134878">
    <property type="protein sequence ID" value="WNM18603.1"/>
    <property type="molecule type" value="Genomic_DNA"/>
</dbReference>
<evidence type="ECO:0000313" key="1">
    <source>
        <dbReference type="EMBL" id="WNM18603.1"/>
    </source>
</evidence>
<evidence type="ECO:0000313" key="2">
    <source>
        <dbReference type="EMBL" id="WNM22654.1"/>
    </source>
</evidence>
<name>A0AA96F301_9FLAO</name>
<sequence length="148" mass="17488">MNEQKFEKAGDNERQKMTQLFNKFGVTQFQFTESKSYDRIEGYYTGTTGNEYVFEVKCRKVGSTDFNETIIDKSKVDAVIDESKKSNHKPILFFFFNDEKCMYQKINEDDYFLVLKHNAPLTTMGINKMVEKEMIHFFINPNQIIELN</sequence>
<dbReference type="Proteomes" id="UP001304515">
    <property type="component" value="Chromosome"/>
</dbReference>
<dbReference type="AlphaFoldDB" id="A0AA96F301"/>